<accession>F0RN34</accession>
<dbReference type="PRINTS" id="PR00502">
    <property type="entry name" value="NUDIXFAMILY"/>
</dbReference>
<dbReference type="PROSITE" id="PS00893">
    <property type="entry name" value="NUDIX_BOX"/>
    <property type="match status" value="1"/>
</dbReference>
<reference evidence="5" key="1">
    <citation type="submission" date="2011-02" db="EMBL/GenBank/DDBJ databases">
        <title>The complete sequence of chromosome of Deinococcus proteolyticus DSM 20540.</title>
        <authorList>
            <consortium name="US DOE Joint Genome Institute (JGI-PGF)"/>
            <person name="Lucas S."/>
            <person name="Copeland A."/>
            <person name="Lapidus A."/>
            <person name="Bruce D."/>
            <person name="Goodwin L."/>
            <person name="Pitluck S."/>
            <person name="Kyrpides N."/>
            <person name="Mavromatis K."/>
            <person name="Pagani I."/>
            <person name="Ivanova N."/>
            <person name="Ovchinnikova G."/>
            <person name="Zeytun A."/>
            <person name="Detter J.C."/>
            <person name="Han C."/>
            <person name="Land M."/>
            <person name="Hauser L."/>
            <person name="Markowitz V."/>
            <person name="Cheng J.-F."/>
            <person name="Hugenholtz P."/>
            <person name="Woyke T."/>
            <person name="Wu D."/>
            <person name="Pukall R."/>
            <person name="Steenblock K."/>
            <person name="Brambilla E."/>
            <person name="Klenk H.-P."/>
            <person name="Eisen J.A."/>
        </authorList>
    </citation>
    <scope>NUCLEOTIDE SEQUENCE [LARGE SCALE GENOMIC DNA]</scope>
    <source>
        <strain evidence="5">ATCC 35074 / DSM 20540 / JCM 6276 / NBRC 101906 / NCIMB 13154 / VKM Ac-1939 / CCM 2703 / MRP</strain>
    </source>
</reference>
<dbReference type="InterPro" id="IPR020476">
    <property type="entry name" value="Nudix_hydrolase"/>
</dbReference>
<dbReference type="EMBL" id="CP002536">
    <property type="protein sequence ID" value="ADY26176.1"/>
    <property type="molecule type" value="Genomic_DNA"/>
</dbReference>
<dbReference type="InterPro" id="IPR015797">
    <property type="entry name" value="NUDIX_hydrolase-like_dom_sf"/>
</dbReference>
<gene>
    <name evidence="4" type="ordered locus">Deipr_1020</name>
</gene>
<keyword evidence="1 2" id="KW-0378">Hydrolase</keyword>
<dbReference type="InterPro" id="IPR000086">
    <property type="entry name" value="NUDIX_hydrolase_dom"/>
</dbReference>
<dbReference type="GO" id="GO:0016787">
    <property type="term" value="F:hydrolase activity"/>
    <property type="evidence" value="ECO:0007669"/>
    <property type="project" value="UniProtKB-KW"/>
</dbReference>
<dbReference type="SUPFAM" id="SSF55811">
    <property type="entry name" value="Nudix"/>
    <property type="match status" value="1"/>
</dbReference>
<dbReference type="InterPro" id="IPR020084">
    <property type="entry name" value="NUDIX_hydrolase_CS"/>
</dbReference>
<dbReference type="Proteomes" id="UP000007718">
    <property type="component" value="Chromosome"/>
</dbReference>
<feature type="domain" description="Nudix hydrolase" evidence="3">
    <location>
        <begin position="19"/>
        <end position="152"/>
    </location>
</feature>
<reference evidence="4 5" key="2">
    <citation type="journal article" date="2012" name="Stand. Genomic Sci.">
        <title>Complete genome sequence of the orange-red pigmented, radioresistant Deinococcus proteolyticus type strain (MRP(T)).</title>
        <authorList>
            <person name="Copeland A."/>
            <person name="Zeytun A."/>
            <person name="Yassawong M."/>
            <person name="Nolan M."/>
            <person name="Lucas S."/>
            <person name="Hammon N."/>
            <person name="Deshpande S."/>
            <person name="Cheng J.F."/>
            <person name="Han C."/>
            <person name="Tapia R."/>
            <person name="Goodwin L.A."/>
            <person name="Pitluck S."/>
            <person name="Mavromatis K."/>
            <person name="Liolios K."/>
            <person name="Pagani I."/>
            <person name="Ivanova N."/>
            <person name="Mikhailova N."/>
            <person name="Pati A."/>
            <person name="Chen A."/>
            <person name="Palaniappan K."/>
            <person name="Land M."/>
            <person name="Hauser L."/>
            <person name="Jeffries C.D."/>
            <person name="Brambilla E.M."/>
            <person name="Rohde M."/>
            <person name="Sikorski J."/>
            <person name="Pukall R."/>
            <person name="Goker M."/>
            <person name="Detter J.C."/>
            <person name="Woyke T."/>
            <person name="Bristow J."/>
            <person name="Eisen J.A."/>
            <person name="Markowitz V."/>
            <person name="Hugenholtz P."/>
            <person name="Kyrpides N.C."/>
            <person name="Klenk H.P."/>
            <person name="Lapidus A."/>
        </authorList>
    </citation>
    <scope>NUCLEOTIDE SEQUENCE [LARGE SCALE GENOMIC DNA]</scope>
    <source>
        <strain evidence="5">ATCC 35074 / DSM 20540 / JCM 6276 / NBRC 101906 / NCIMB 13154 / VKM Ac-1939 / CCM 2703 / MRP</strain>
    </source>
</reference>
<dbReference type="KEGG" id="dpt:Deipr_1020"/>
<dbReference type="AlphaFoldDB" id="F0RN34"/>
<organism evidence="4 5">
    <name type="scientific">Deinococcus proteolyticus (strain ATCC 35074 / DSM 20540 / JCM 6276 / NBRC 101906 / NCIMB 13154 / VKM Ac-1939 / CCM 2703 / MRP)</name>
    <dbReference type="NCBI Taxonomy" id="693977"/>
    <lineage>
        <taxon>Bacteria</taxon>
        <taxon>Thermotogati</taxon>
        <taxon>Deinococcota</taxon>
        <taxon>Deinococci</taxon>
        <taxon>Deinococcales</taxon>
        <taxon>Deinococcaceae</taxon>
        <taxon>Deinococcus</taxon>
    </lineage>
</organism>
<proteinExistence type="inferred from homology"/>
<evidence type="ECO:0000256" key="2">
    <source>
        <dbReference type="RuleBase" id="RU003476"/>
    </source>
</evidence>
<name>F0RN34_DEIPM</name>
<dbReference type="eggNOG" id="COG0494">
    <property type="taxonomic scope" value="Bacteria"/>
</dbReference>
<evidence type="ECO:0000313" key="5">
    <source>
        <dbReference type="Proteomes" id="UP000007718"/>
    </source>
</evidence>
<dbReference type="Pfam" id="PF00293">
    <property type="entry name" value="NUDIX"/>
    <property type="match status" value="1"/>
</dbReference>
<sequence>MITFYATQAEARADAAARRLREKVLCFVVRGQKLLVFDHVPDGSAGVQVPAGGIEAGETPEAAAIRELREESGLHLSGPQYLCSYLWEAQLPHRFTRQVCHAYAFAAPYDLSDTWQHHADGHLFSFRWADLADPGLDWEMDAALPYLQQATLRPSDS</sequence>
<dbReference type="HOGENOM" id="CLU_116638_0_0_0"/>
<keyword evidence="5" id="KW-1185">Reference proteome</keyword>
<dbReference type="CDD" id="cd04663">
    <property type="entry name" value="NUDIX_Hydrolase"/>
    <property type="match status" value="1"/>
</dbReference>
<dbReference type="OrthoDB" id="9804442at2"/>
<evidence type="ECO:0000313" key="4">
    <source>
        <dbReference type="EMBL" id="ADY26176.1"/>
    </source>
</evidence>
<comment type="similarity">
    <text evidence="2">Belongs to the Nudix hydrolase family.</text>
</comment>
<evidence type="ECO:0000256" key="1">
    <source>
        <dbReference type="ARBA" id="ARBA00022801"/>
    </source>
</evidence>
<dbReference type="RefSeq" id="WP_013614785.1">
    <property type="nucleotide sequence ID" value="NC_015161.1"/>
</dbReference>
<dbReference type="STRING" id="693977.Deipr_1020"/>
<evidence type="ECO:0000259" key="3">
    <source>
        <dbReference type="PROSITE" id="PS51462"/>
    </source>
</evidence>
<dbReference type="Gene3D" id="3.90.79.10">
    <property type="entry name" value="Nucleoside Triphosphate Pyrophosphohydrolase"/>
    <property type="match status" value="1"/>
</dbReference>
<dbReference type="PROSITE" id="PS51462">
    <property type="entry name" value="NUDIX"/>
    <property type="match status" value="1"/>
</dbReference>
<protein>
    <submittedName>
        <fullName evidence="4">NUDIX hydrolase</fullName>
    </submittedName>
</protein>